<feature type="compositionally biased region" description="Basic and acidic residues" evidence="1">
    <location>
        <begin position="180"/>
        <end position="192"/>
    </location>
</feature>
<dbReference type="PANTHER" id="PTHR31973">
    <property type="entry name" value="POLYPROTEIN, PUTATIVE-RELATED"/>
    <property type="match status" value="1"/>
</dbReference>
<dbReference type="EMBL" id="CP133619">
    <property type="protein sequence ID" value="WMV42050.1"/>
    <property type="molecule type" value="Genomic_DNA"/>
</dbReference>
<evidence type="ECO:0000256" key="1">
    <source>
        <dbReference type="SAM" id="MobiDB-lite"/>
    </source>
</evidence>
<organism evidence="3 4">
    <name type="scientific">Solanum verrucosum</name>
    <dbReference type="NCBI Taxonomy" id="315347"/>
    <lineage>
        <taxon>Eukaryota</taxon>
        <taxon>Viridiplantae</taxon>
        <taxon>Streptophyta</taxon>
        <taxon>Embryophyta</taxon>
        <taxon>Tracheophyta</taxon>
        <taxon>Spermatophyta</taxon>
        <taxon>Magnoliopsida</taxon>
        <taxon>eudicotyledons</taxon>
        <taxon>Gunneridae</taxon>
        <taxon>Pentapetalae</taxon>
        <taxon>asterids</taxon>
        <taxon>lamiids</taxon>
        <taxon>Solanales</taxon>
        <taxon>Solanaceae</taxon>
        <taxon>Solanoideae</taxon>
        <taxon>Solaneae</taxon>
        <taxon>Solanum</taxon>
    </lineage>
</organism>
<accession>A0AAF0ZLJ3</accession>
<keyword evidence="4" id="KW-1185">Reference proteome</keyword>
<dbReference type="Pfam" id="PF03108">
    <property type="entry name" value="DBD_Tnp_Mut"/>
    <property type="match status" value="1"/>
</dbReference>
<gene>
    <name evidence="3" type="ORF">MTR67_035435</name>
</gene>
<evidence type="ECO:0000313" key="3">
    <source>
        <dbReference type="EMBL" id="WMV42050.1"/>
    </source>
</evidence>
<evidence type="ECO:0000313" key="4">
    <source>
        <dbReference type="Proteomes" id="UP001234989"/>
    </source>
</evidence>
<feature type="region of interest" description="Disordered" evidence="1">
    <location>
        <begin position="109"/>
        <end position="153"/>
    </location>
</feature>
<reference evidence="3" key="1">
    <citation type="submission" date="2023-08" db="EMBL/GenBank/DDBJ databases">
        <title>A de novo genome assembly of Solanum verrucosum Schlechtendal, a Mexican diploid species geographically isolated from the other diploid A-genome species in potato relatives.</title>
        <authorList>
            <person name="Hosaka K."/>
        </authorList>
    </citation>
    <scope>NUCLEOTIDE SEQUENCE</scope>
    <source>
        <tissue evidence="3">Young leaves</tissue>
    </source>
</reference>
<feature type="compositionally biased region" description="Polar residues" evidence="1">
    <location>
        <begin position="125"/>
        <end position="144"/>
    </location>
</feature>
<evidence type="ECO:0000259" key="2">
    <source>
        <dbReference type="Pfam" id="PF03108"/>
    </source>
</evidence>
<proteinExistence type="predicted"/>
<dbReference type="Proteomes" id="UP001234989">
    <property type="component" value="Chromosome 8"/>
</dbReference>
<dbReference type="PANTHER" id="PTHR31973:SF197">
    <property type="entry name" value="SWIM-TYPE DOMAIN-CONTAINING PROTEIN"/>
    <property type="match status" value="1"/>
</dbReference>
<feature type="compositionally biased region" description="Basic residues" evidence="1">
    <location>
        <begin position="170"/>
        <end position="179"/>
    </location>
</feature>
<dbReference type="InterPro" id="IPR004332">
    <property type="entry name" value="Transposase_MuDR"/>
</dbReference>
<feature type="domain" description="Transposase MuDR plant" evidence="2">
    <location>
        <begin position="274"/>
        <end position="337"/>
    </location>
</feature>
<sequence>MPKARTVTEDHVPRPCYATIRAVEGCIDEASGCAMLEKLKKGFYYEDNNELVQVTCDTQLLEFVKDLVDGDEFHVYVVHEVDELEELPASTGLLPWCDLVDESVGINTEGTVENDSDLNGVDTKLPSSGGDTNQNEAESYLPSSDTDVDVIPDEDDSYVNEELRSLRAERRNKRNHNLSKKRDPNPRKKKIIPEEVRIGEAGVDRGFEYIGINKKDRYVGRLGGDEQYIDSSECDTDDSTDMLDVEAVRGVDLPGRRKSKKVRYDDECTVAIFELGMIFENAKEFRKALAKYIVEKDYHIKLRPNESHRVRAKCKFKEKCKWLCSGAIDRDSGNFMIKNYHPIHKCLPSNRNKMCTTKFLASRFKDEITKQPSLRIWEIQELCIEELGLYAGRTNCYKAKMMILRETMGDWNMEFARLCDYAKL</sequence>
<feature type="region of interest" description="Disordered" evidence="1">
    <location>
        <begin position="165"/>
        <end position="192"/>
    </location>
</feature>
<dbReference type="AlphaFoldDB" id="A0AAF0ZLJ3"/>
<protein>
    <recommendedName>
        <fullName evidence="2">Transposase MuDR plant domain-containing protein</fullName>
    </recommendedName>
</protein>
<name>A0AAF0ZLJ3_SOLVR</name>